<dbReference type="AlphaFoldDB" id="A0A0B7A2V1"/>
<reference evidence="1" key="1">
    <citation type="submission" date="2014-12" db="EMBL/GenBank/DDBJ databases">
        <title>Insight into the proteome of Arion vulgaris.</title>
        <authorList>
            <person name="Aradska J."/>
            <person name="Bulat T."/>
            <person name="Smidak R."/>
            <person name="Sarate P."/>
            <person name="Gangsoo J."/>
            <person name="Sialana F."/>
            <person name="Bilban M."/>
            <person name="Lubec G."/>
        </authorList>
    </citation>
    <scope>NUCLEOTIDE SEQUENCE</scope>
    <source>
        <tissue evidence="1">Skin</tissue>
    </source>
</reference>
<gene>
    <name evidence="1" type="primary">ORF94709</name>
</gene>
<evidence type="ECO:0000313" key="1">
    <source>
        <dbReference type="EMBL" id="CEK75264.1"/>
    </source>
</evidence>
<protein>
    <submittedName>
        <fullName evidence="1">Uncharacterized protein</fullName>
    </submittedName>
</protein>
<proteinExistence type="predicted"/>
<organism evidence="1">
    <name type="scientific">Arion vulgaris</name>
    <dbReference type="NCBI Taxonomy" id="1028688"/>
    <lineage>
        <taxon>Eukaryota</taxon>
        <taxon>Metazoa</taxon>
        <taxon>Spiralia</taxon>
        <taxon>Lophotrochozoa</taxon>
        <taxon>Mollusca</taxon>
        <taxon>Gastropoda</taxon>
        <taxon>Heterobranchia</taxon>
        <taxon>Euthyneura</taxon>
        <taxon>Panpulmonata</taxon>
        <taxon>Eupulmonata</taxon>
        <taxon>Stylommatophora</taxon>
        <taxon>Helicina</taxon>
        <taxon>Arionoidea</taxon>
        <taxon>Arionidae</taxon>
        <taxon>Arion</taxon>
    </lineage>
</organism>
<dbReference type="EMBL" id="HACG01028399">
    <property type="protein sequence ID" value="CEK75264.1"/>
    <property type="molecule type" value="Transcribed_RNA"/>
</dbReference>
<sequence length="119" mass="12194">YQGIEQIKNLEFDSFSSDAFSPQTSHTTSPAVQLAALSSVSANNDVWGFSAPASSNSSAASAFGDLAGLQTDAFSSGSNNSFTGNNFPVQSGFGVSAGFNVMSKDPFASGPFNSSAYQP</sequence>
<accession>A0A0B7A2V1</accession>
<name>A0A0B7A2V1_9EUPU</name>
<feature type="non-terminal residue" evidence="1">
    <location>
        <position position="1"/>
    </location>
</feature>
<feature type="non-terminal residue" evidence="1">
    <location>
        <position position="119"/>
    </location>
</feature>